<protein>
    <submittedName>
        <fullName evidence="1">DNA polymerase III, delta subunit</fullName>
    </submittedName>
</protein>
<dbReference type="Pfam" id="PF13177">
    <property type="entry name" value="DNA_pol3_delta2"/>
    <property type="match status" value="1"/>
</dbReference>
<gene>
    <name evidence="1" type="ORF">OCHUTO_0468</name>
</gene>
<accession>A0A0F3MKX4</accession>
<dbReference type="Proteomes" id="UP000033616">
    <property type="component" value="Unassembled WGS sequence"/>
</dbReference>
<dbReference type="RefSeq" id="WP_232296932.1">
    <property type="nucleotide sequence ID" value="NZ_LANP01000009.1"/>
</dbReference>
<dbReference type="SUPFAM" id="SSF52540">
    <property type="entry name" value="P-loop containing nucleoside triphosphate hydrolases"/>
    <property type="match status" value="1"/>
</dbReference>
<evidence type="ECO:0000313" key="2">
    <source>
        <dbReference type="Proteomes" id="UP000033616"/>
    </source>
</evidence>
<dbReference type="InterPro" id="IPR027417">
    <property type="entry name" value="P-loop_NTPase"/>
</dbReference>
<reference evidence="1 2" key="1">
    <citation type="submission" date="2015-02" db="EMBL/GenBank/DDBJ databases">
        <title>Genome Sequencing of Rickettsiales.</title>
        <authorList>
            <person name="Daugherty S.C."/>
            <person name="Su Q."/>
            <person name="Abolude K."/>
            <person name="Beier-Sexton M."/>
            <person name="Carlyon J.A."/>
            <person name="Carter R."/>
            <person name="Day N.P."/>
            <person name="Dumler S.J."/>
            <person name="Dyachenko V."/>
            <person name="Godinez A."/>
            <person name="Kurtti T.J."/>
            <person name="Lichay M."/>
            <person name="Mullins K.E."/>
            <person name="Ott S."/>
            <person name="Pappas-Brown V."/>
            <person name="Paris D.H."/>
            <person name="Patel P."/>
            <person name="Richards A.L."/>
            <person name="Sadzewicz L."/>
            <person name="Sears K."/>
            <person name="Seidman D."/>
            <person name="Sengamalay N."/>
            <person name="Stenos J."/>
            <person name="Tallon L.J."/>
            <person name="Vincent G."/>
            <person name="Fraser C.M."/>
            <person name="Munderloh U."/>
            <person name="Dunning-Hotopp J.C."/>
        </authorList>
    </citation>
    <scope>NUCLEOTIDE SEQUENCE [LARGE SCALE GENOMIC DNA]</scope>
    <source>
        <strain evidence="1 2">Fuller</strain>
    </source>
</reference>
<organism evidence="1 2">
    <name type="scientific">Orientia chuto str. Dubai</name>
    <dbReference type="NCBI Taxonomy" id="1359168"/>
    <lineage>
        <taxon>Bacteria</taxon>
        <taxon>Pseudomonadati</taxon>
        <taxon>Pseudomonadota</taxon>
        <taxon>Alphaproteobacteria</taxon>
        <taxon>Rickettsiales</taxon>
        <taxon>Rickettsiaceae</taxon>
        <taxon>Rickettsieae</taxon>
        <taxon>Orientia</taxon>
    </lineage>
</organism>
<dbReference type="PATRIC" id="fig|1359168.3.peg.1239"/>
<dbReference type="Gene3D" id="3.40.50.300">
    <property type="entry name" value="P-loop containing nucleotide triphosphate hydrolases"/>
    <property type="match status" value="1"/>
</dbReference>
<evidence type="ECO:0000313" key="1">
    <source>
        <dbReference type="EMBL" id="KJV56438.1"/>
    </source>
</evidence>
<dbReference type="EMBL" id="LANP01000009">
    <property type="protein sequence ID" value="KJV56438.1"/>
    <property type="molecule type" value="Genomic_DNA"/>
</dbReference>
<name>A0A0F3MKX4_9RICK</name>
<comment type="caution">
    <text evidence="1">The sequence shown here is derived from an EMBL/GenBank/DDBJ whole genome shotgun (WGS) entry which is preliminary data.</text>
</comment>
<sequence>MLNVLIKNWQNNIFANAWIIDTDNADHALSILLKFCSKIFNYSCNAILQHPDLILVKRESLNDKSKFITVKQIRDMLFFLNKTSIKSTTKVAIIYEAEYMNIHSANCCLKILEDPPLNSYIFLITTKFVNLLSTVRSRCHLLTQKFNNTNIRLVSLFEIEYKNLISMLNDQTNKIQLEFIQKVRSIQLNSKNGINLVKLASHYLLNLLDIKLG</sequence>
<dbReference type="AlphaFoldDB" id="A0A0F3MKX4"/>
<keyword evidence="2" id="KW-1185">Reference proteome</keyword>
<dbReference type="STRING" id="1359168.OCHUTO_0468"/>
<proteinExistence type="predicted"/>